<organism evidence="3 4">
    <name type="scientific">Aquabacterium lacunae</name>
    <dbReference type="NCBI Taxonomy" id="2528630"/>
    <lineage>
        <taxon>Bacteria</taxon>
        <taxon>Pseudomonadati</taxon>
        <taxon>Pseudomonadota</taxon>
        <taxon>Betaproteobacteria</taxon>
        <taxon>Burkholderiales</taxon>
        <taxon>Aquabacterium</taxon>
    </lineage>
</organism>
<dbReference type="SMART" id="SM00912">
    <property type="entry name" value="Haemagg_act"/>
    <property type="match status" value="1"/>
</dbReference>
<feature type="compositionally biased region" description="Polar residues" evidence="1">
    <location>
        <begin position="93"/>
        <end position="102"/>
    </location>
</feature>
<feature type="compositionally biased region" description="Basic and acidic residues" evidence="1">
    <location>
        <begin position="3814"/>
        <end position="3828"/>
    </location>
</feature>
<dbReference type="Gene3D" id="2.160.20.10">
    <property type="entry name" value="Single-stranded right-handed beta-helix, Pectin lyase-like"/>
    <property type="match status" value="1"/>
</dbReference>
<reference evidence="3 4" key="1">
    <citation type="submission" date="2019-02" db="EMBL/GenBank/DDBJ databases">
        <title>Aquabacterium sp. strain KMB7.</title>
        <authorList>
            <person name="Chen W.-M."/>
        </authorList>
    </citation>
    <scope>NUCLEOTIDE SEQUENCE [LARGE SCALE GENOMIC DNA]</scope>
    <source>
        <strain evidence="3 4">KMB7</strain>
    </source>
</reference>
<dbReference type="RefSeq" id="WP_130968733.1">
    <property type="nucleotide sequence ID" value="NZ_SIXI01000005.1"/>
</dbReference>
<sequence>MNKHTHRLVFCRHRGMRVPAAENTRSAGKAAGGQTRATAVSMVSAVVLGTLGWAGLPGGPGQEAQARTLVGSVPAAQGTVVRKGHQAWLNRTHPGSNLPVRSTDSERIKGNSPEGEGLHFQMKTMDDGRRLLIDQYKRQIIINWDSFNIAPGYMVEFDQVSGGTALNKIWDLKPSVILGSIKANGEVILESQNGGFIFGNGARVDAQRFVASALALSSAATDERDDLKKSLAFDGSSPNASTHYRQGDAEGLVRGVVVEPGAEIRALAGGTVILVGPSVVNAGRIETPDGQTVLAAGQKVYVTSAAADPTQRGLVVAVDAYAERIINELDAQGQPVKDLDEDGTEKTRTRTEHIDNSVVNVAENAAGGTVEARRGLINLVGLAVRQNGVLSATTAVKGDNGVITLEAASEATFIEQSWKNGVDSQGQPRDGASLSRPLGQQMGLLTFGAGSRTEITPDGPRAPQTAPVRTSFAAGPEGDSQFNQAKAAYEAVTQTDSEVFLRSRISAMGKDVTVQSGATLAAPAGLIELQALSGARGAVSNNTSYLINPSQGSAPEADDSRLTIEAGATVTVAGLTDVNLPTQRNQLSGRLFSSELADAPVQRGGVLYRQNIKADAGQAVTVANVKGLYDGLRRDAWEWMTVGGHITLATQGQLGVSAGSVLDVSGGSVKYEAGTVGTTLLRKGDRVLTLAQANPGERYDELIVSADGTGRYVGSFIQGFDAGSLTLSGVAGMAVSLSGVKGDVRSNLTQRNGKTAEQWAEALRKAGTLGANDKALTHPANSRAIGRPAALKVAPHLYASLRPMPMTLALGQTVGQSEAFSLQRGLTLGGQTARPGHDLIDLSALRTSLGALQVAAPQVAVAPGATLPVAAGGQVRMESLDALDFGGTLDAPQATVVLKSRQGDVTLSGTAQIDLAGDQVDLQRRGVVAPEVLAVDGGSLFLNAGLSVLQQAGSVVNLSAGLVREATGDTRQGKAGQLSVGLNEFKTLNDEGQITLAGAWQMAGTLKALDFNQGGSLSVSGLRTLTVVDADGNLADSHNDLQVASGLFSDHGFGKFSFKAIGDVAVASGVNLTPVLRNLVADFRQSRGALAKETVLDEKLRAGMQLSLQAQAAPAFALKNDGGAYQGMDQAASVRIGEKATVNMGAGGRIGLTAAGSVHVAGSLVARGGEVALALSGARGGGTASAPDAGGDKVGYLPDQQIVLSGTGKINVSGIDRTRALNNGRRDGVVLAGGTVSFNAQGGAAQAVRGKVITEANSEISLNGAQGALSFGRGQSTALFAGAGALSIESADGVLLQGAVSAKALDASVEGGRLSVSLSREGFSDDYLRQRDGENNTVSQDHLGGERTLRVSARVPKDLAQSEASATTALVSAELINNSGFEQVQLRAEGRVVLENNVSLGGAASSTPLRALAIDSPVLQLEGTGTHSLQATRVALGDATNPLKAGQTTAALPAPTMADPAADAAQATLKVNAGLIEVHGHSVLQGVDRTKLHATLGANHQTDTRTDGEVRLIGRTQDTNSSALTGSLNFAGDLLMRAGQVYATTLSQFSVLGQNVSYNVEENNQVVDKTRFARIEVKAQGPGSTSRTPLSALAQLKLQAHTLDIDGVLRQPFGAIALKGEGSLTLGANSALSVSGEGLTVPVGRTIEGTTWVYTPQGIGPNGGASLDQANVVQQLGAANLVKGIHVDGAQLTVDPQSRIEAQAGGQLLAWEFLEGVMGSKNTLSRPGVYAIVPSYTHDFAPHDTEILATQAKAGTDGTVGKRITLAHDVTRTDANGQQVLLPKGTYTLLPAEYAVLPGALLVSAIDQGSGAPTQSAIEQDDGGVRVGGYFTAAGTRHTQGNDPRLAFLVEPEDTVRQQSDLSITSVAQLLSRNAAKRAQALPGLPGDAGRVSLQSTSGFDWAARYNLAGGQFDLAMGTNMALVANADVPAADEVHQVSAEQLAATQAASVLLGGVRSGSTSAQEVTTLATSVQVLTDHGLAAEGQAAPAGELILAAQKSVTVAEGKTVQANGTDTGRQNDITFKGAGTALVVSHLANTAVRRALGTETPDATAALTLRADAPQGQARQAGAILRGAAIDLDSTGSILGLDGTVATLAARGDSGATVVETRRLGLGAQSLAVLQADATLTDREQLTLRSPGSITLQTGSTLGGESMQRLVLDAPVLKGSGQGEAVARITAQQVVLRNSSGVAPSADSGTGNLLVEAAPPVRDATADGIRIEGGLQRLAFAKAELTTKGDIVFAGQGQLAAQGALDLTAARITAETGARHGAKAEGALTIAAATNARTLGDVVGTGAKLAFTGQSIAQKGRIELTSGQIDLAGTNGVELAKLSLTSAAGARIQQGDRAVAATGGGAVSVVSTQGQVQLMGVVDVSAPQAADLSQVGVAAGSIRLEALGAKQGLIVGDAAELKGRADQLSQSGRLDIDAARVVTRDVVIGSDGKEQSKDTAVGSLDRLAALAQAGGMGREVSVRTTEGNLTLQSGLSAGRVSLTADDTAAGQGQLILGHQAKIDTTQAAPRGGVVLLAAQNRVALQGANGQGAKVTAGATTGQGSGGDVLVHAAQGVIQIDQGASINAGKGRVVLRSPLNEAGTALRTLGNDWPADERTTRINGGLTAGEVSYEAVKVAQTIGNLTLGSAQLTSLKNAASAFYTQRADSVRSGLGLQTGSALEVRYGHELRSTGNMTLAADWNLYTAGSKSFDLTLRAGGDLTLNGHLSDGFATAGPAADSATTPTAMPTATTPTDYKAASMRLVAGADTSSAQTMRTLAQAPDASGKLKGHLTVAGSKVVRTTDGSIELASGANTVLQEAGAKAEERTQAAVYVAGRPVAPTGSAAARSTWQRFTQQGGRLEVHARGDITAPAAIQGFGNWLLHTGSGKEVAWASDFDAFRQGLGSMGGGDLRVVAGGHIRNLTAAAPTSLMPTDSPSPSGAEVQNGGHVTVRAGGDIAGGMYLLGRGQGALEAAGQITVGDRRTEALSASTQYQAMAPVLGLMDGQWRLQAMGDAQVSAVYNPTALSGATDTARVTSARSVMTYSDDAAVSIHSLGGGVAWRADLLQGLSSSNAVQAASGLLALHSSFGAKRNKLTVGNNDAASRQVLQTLPGSFEVMALGALSLGGFPGNTSVAFELPQTDLLLAPSAKGQFRVHGAQGVRLAQPESGGRRIAMLDFDPAAAAGGTKQPVTGSVNWSATNTFAVANLHRESRTPAVLTAGGDIDFRRTSLSMPKALAVLAQGDILNPAVRIQHHSAQDISRIEAAGSVVGADNGQNPSRPLGLMQLNGPGELQVQAGLSLDLRTAGGIEATGNGASLRVASGMRRQVKVDELVAEFLAPDAQARAQLVQYVQTQLAVDGLGYEQALALFRDMTPEHQNHFAMKQLVLPKFAREYVQPSAGTADPIWAWLARAGGVSVADQGSALYAEYQAAQRTLVTHVQNQQGLSGLSFEQALAQYRVMSNADKATLVDKRRSISPLMAMAFLAAEPSAVYAQAWQQRAAELNLKADDFASEAFQRFAEQVLLKEVQRIGSVATAVADSANQLFNPRRAATRDAIWAEVSRMATAAGLNRGFDFQGDTDLSRSKVHLTGASGAGQSSIDMFTPGGKVQVGSATATAADAQQAATRGLAAYGGGDVRSYSKGDFLVASQKVHIVGSGDIMLYAAEGDIDSGRGSNNAVTVPPKVVVVDAYGTPRWTAGKTTVGSGMAIFVDGQGRREGKISLLAPRGEVRALDAFIDAPSIELAGPVIGGDNLQGSVAGSAPPPPAPVPVAVNTGLGAETAAGEAEKTLSTQKEQAKAPSSLLTVDVLGLGDAALPATAAGEPARKEEDKATQDSRD</sequence>
<dbReference type="InterPro" id="IPR012334">
    <property type="entry name" value="Pectin_lyas_fold"/>
</dbReference>
<evidence type="ECO:0000256" key="1">
    <source>
        <dbReference type="SAM" id="MobiDB-lite"/>
    </source>
</evidence>
<evidence type="ECO:0000313" key="3">
    <source>
        <dbReference type="EMBL" id="TBO29438.1"/>
    </source>
</evidence>
<dbReference type="NCBIfam" id="TIGR01901">
    <property type="entry name" value="adhes_NPXG"/>
    <property type="match status" value="1"/>
</dbReference>
<evidence type="ECO:0000259" key="2">
    <source>
        <dbReference type="SMART" id="SM00912"/>
    </source>
</evidence>
<name>A0A4V2JFI3_9BURK</name>
<dbReference type="InterPro" id="IPR050909">
    <property type="entry name" value="Bact_Autotransporter_VF"/>
</dbReference>
<protein>
    <submittedName>
        <fullName evidence="3">Filamentous hemagglutinin N-terminal domain-containing protein</fullName>
    </submittedName>
</protein>
<keyword evidence="4" id="KW-1185">Reference proteome</keyword>
<dbReference type="Pfam" id="PF13018">
    <property type="entry name" value="ESPR"/>
    <property type="match status" value="1"/>
</dbReference>
<feature type="region of interest" description="Disordered" evidence="1">
    <location>
        <begin position="3806"/>
        <end position="3828"/>
    </location>
</feature>
<proteinExistence type="predicted"/>
<feature type="region of interest" description="Disordered" evidence="1">
    <location>
        <begin position="90"/>
        <end position="116"/>
    </location>
</feature>
<dbReference type="InterPro" id="IPR008638">
    <property type="entry name" value="FhaB/CdiA-like_TPS"/>
</dbReference>
<dbReference type="EMBL" id="SIXI01000005">
    <property type="protein sequence ID" value="TBO29438.1"/>
    <property type="molecule type" value="Genomic_DNA"/>
</dbReference>
<dbReference type="PANTHER" id="PTHR12338">
    <property type="entry name" value="AUTOTRANSPORTER"/>
    <property type="match status" value="1"/>
</dbReference>
<accession>A0A4V2JFI3</accession>
<dbReference type="OrthoDB" id="218680at2"/>
<dbReference type="SUPFAM" id="SSF51126">
    <property type="entry name" value="Pectin lyase-like"/>
    <property type="match status" value="1"/>
</dbReference>
<dbReference type="InterPro" id="IPR011050">
    <property type="entry name" value="Pectin_lyase_fold/virulence"/>
</dbReference>
<dbReference type="PANTHER" id="PTHR12338:SF5">
    <property type="entry name" value="ANTIGEN 43-RELATED"/>
    <property type="match status" value="1"/>
</dbReference>
<evidence type="ECO:0000313" key="4">
    <source>
        <dbReference type="Proteomes" id="UP000292120"/>
    </source>
</evidence>
<dbReference type="InterPro" id="IPR021026">
    <property type="entry name" value="Filamn_hemagglutn_DUF3739"/>
</dbReference>
<dbReference type="Proteomes" id="UP000292120">
    <property type="component" value="Unassembled WGS sequence"/>
</dbReference>
<dbReference type="InterPro" id="IPR024973">
    <property type="entry name" value="ESPR"/>
</dbReference>
<dbReference type="Pfam" id="PF12545">
    <property type="entry name" value="DUF3739"/>
    <property type="match status" value="1"/>
</dbReference>
<comment type="caution">
    <text evidence="3">The sequence shown here is derived from an EMBL/GenBank/DDBJ whole genome shotgun (WGS) entry which is preliminary data.</text>
</comment>
<feature type="domain" description="Filamentous haemagglutinin FhaB/tRNA nuclease CdiA-like TPS" evidence="2">
    <location>
        <begin position="110"/>
        <end position="220"/>
    </location>
</feature>
<gene>
    <name evidence="3" type="ORF">EYS42_13640</name>
</gene>